<dbReference type="PANTHER" id="PTHR43505:SF1">
    <property type="entry name" value="REVERSE GYRASE"/>
    <property type="match status" value="1"/>
</dbReference>
<evidence type="ECO:0000256" key="10">
    <source>
        <dbReference type="HAMAP-Rule" id="MF_01125"/>
    </source>
</evidence>
<dbReference type="Pfam" id="PF04851">
    <property type="entry name" value="ResIII"/>
    <property type="match status" value="1"/>
</dbReference>
<dbReference type="InterPro" id="IPR003602">
    <property type="entry name" value="Topo_IA_DNA-bd_dom"/>
</dbReference>
<dbReference type="InterPro" id="IPR027417">
    <property type="entry name" value="P-loop_NTPase"/>
</dbReference>
<organism evidence="16">
    <name type="scientific">Hydrogenobacter sp</name>
    <dbReference type="NCBI Taxonomy" id="2152829"/>
    <lineage>
        <taxon>Bacteria</taxon>
        <taxon>Pseudomonadati</taxon>
        <taxon>Aquificota</taxon>
        <taxon>Aquificia</taxon>
        <taxon>Aquificales</taxon>
        <taxon>Aquificaceae</taxon>
        <taxon>Hydrogenobacter</taxon>
    </lineage>
</organism>
<comment type="caution">
    <text evidence="16">The sequence shown here is derived from an EMBL/GenBank/DDBJ whole genome shotgun (WGS) entry which is preliminary data.</text>
</comment>
<dbReference type="SMART" id="SM00382">
    <property type="entry name" value="AAA"/>
    <property type="match status" value="1"/>
</dbReference>
<dbReference type="InterPro" id="IPR023405">
    <property type="entry name" value="Topo_IA_core_domain"/>
</dbReference>
<keyword evidence="10 16" id="KW-0378">Hydrolase</keyword>
<keyword evidence="3 10" id="KW-0963">Cytoplasm</keyword>
<comment type="function">
    <text evidence="10">Modifies the topological state of DNA by introducing positive supercoils in an ATP-dependent process, increasing the linking number in steps of +1. Binds to single-stranded DNA, transiently cleaves and then rejoins the ends, introducing a positive supercoil in the process. The scissile phosphodiester is attacked by the catalytic tyrosine of the enzyme, resulting in the formation of a DNA-(5'-phosphotyrosyl)-enzyme intermediate. Probably involved in rewinding DNA strands in regions of the chromosome that have opened up to allow replication, transcription, DNA repair and/or for DNA protection.</text>
</comment>
<comment type="similarity">
    <text evidence="10">In the C-terminal section; belongs to the type IA topoisomerase family.</text>
</comment>
<reference evidence="16" key="1">
    <citation type="journal article" date="2020" name="mSystems">
        <title>Genome- and Community-Level Interaction Insights into Carbon Utilization and Element Cycling Functions of Hydrothermarchaeota in Hydrothermal Sediment.</title>
        <authorList>
            <person name="Zhou Z."/>
            <person name="Liu Y."/>
            <person name="Xu W."/>
            <person name="Pan J."/>
            <person name="Luo Z.H."/>
            <person name="Li M."/>
        </authorList>
    </citation>
    <scope>NUCLEOTIDE SEQUENCE [LARGE SCALE GENOMIC DNA]</scope>
    <source>
        <strain evidence="16">SpSt-132</strain>
    </source>
</reference>
<keyword evidence="10" id="KW-0479">Metal-binding</keyword>
<feature type="region of interest" description="Topoisomerase I" evidence="10">
    <location>
        <begin position="591"/>
        <end position="1145"/>
    </location>
</feature>
<dbReference type="InterPro" id="IPR013826">
    <property type="entry name" value="Topo_IA_cen_sub3"/>
</dbReference>
<dbReference type="InterPro" id="IPR005736">
    <property type="entry name" value="Reverse_gyrase"/>
</dbReference>
<evidence type="ECO:0000256" key="8">
    <source>
        <dbReference type="ARBA" id="ARBA00023235"/>
    </source>
</evidence>
<sequence>MIESLFKKLCPNCGGDISAERLSLGLPCERCMPKVERDYCRHMLREGELSKVCHMEEELKRWEKHFERHLRSKPWSLQESWAKRVFLGNSFGLLAPTGVGKTSFGVSMASYLAKKGKKSYIILPTKVLVDLTVQKLKGFGLKEEDILYFSDDSTRQKEIKKARLQEGDFKVLVSTSMFLYKNQEIIPKNFDFIFVDDVDSFLKTAKNIDKLLLLLGFDMEDIELAMRLIRLKEKRNKDEEDWEGLKELADKVKEVSKKRRGVLVVSSATSNPRSSRIKLFRELLGFEVGTPTFYLRNVVDLYEDINHKPLEEWIRLLGKGGLLFIPSDKKKEFVDEVVSYLQEKGIRAVSYEKLDDEVLKNYEEGEIDILVGISSYRNPLARGIDLPHVIRYAIFYGVPKIVISLRFENNLSHLLWALMSLRSLVAKRLPQRLRDIDRWLESLKRYQYLSEEFLRDKPELAQRIEGLKEEVGSFLTSQEVIDLLMSSEEITLRKTEEGYQMVVSDATGYLQASGRTSRMFAGGISKGLSLILVDDKRAFKHLIRKVKWFNEDINFKSLEEVNLEELLKEVDKDRQKIRAFLQGEEAPQNKEVLKPVLIVVESPNKARTIANFFGKAVRRRVGDHELMETSAGDRYIMITSSFGHVLDLNKEEGFHGVYVNGKPVPVYEVIEGKDRIVESLRRMALEAQEVLIATDPDTEGEKIAWDLSELLKPYNPNIKRMEFHEVTRKAIAKAIKETRDFDYNLVKAQVLRRVADRWVGFEFSKILQHAFGKHWLSAGRVQTPVLGWIIQREKEYRQKIYKVVFPIDEEGSLRVEWVFEDKESAQSFYEGLSKVQVELLEEREEDRNPPPPFSTDAMLKAASDAYRWSLPKTMSLAQTLFELGYITYHRTDSTRVSDYGIGVAKEYIKEEFGEEYFHARVWGEGGAHECIRPTKAIEPEELRALVLSGQIEGLTREHLLLYGLIFNRFMASQMRSVRLKVFKLRVKAVDKSQEVEVPVQILQDGFNRLLPVEVYKPLLGNMDVSQRKNMLSRPKAYLYTHGELVQEMKRRGIGRPSTYASIVEKLIERGYVIENKGFLIPTTLGKEVYSYLNSREEIHHFLKEEFTKRLEELMDKVEVGAEDYVDILINLYRDIIEVDKKLEVV</sequence>
<dbReference type="Gene3D" id="1.10.290.10">
    <property type="entry name" value="Topoisomerase I, domain 4"/>
    <property type="match status" value="1"/>
</dbReference>
<evidence type="ECO:0000256" key="7">
    <source>
        <dbReference type="ARBA" id="ARBA00023125"/>
    </source>
</evidence>
<dbReference type="Pfam" id="PF01751">
    <property type="entry name" value="Toprim"/>
    <property type="match status" value="1"/>
</dbReference>
<keyword evidence="10" id="KW-0862">Zinc</keyword>
<dbReference type="InterPro" id="IPR003593">
    <property type="entry name" value="AAA+_ATPase"/>
</dbReference>
<dbReference type="EMBL" id="DSFP01000067">
    <property type="protein sequence ID" value="HEW46536.1"/>
    <property type="molecule type" value="Genomic_DNA"/>
</dbReference>
<dbReference type="PROSITE" id="PS51192">
    <property type="entry name" value="HELICASE_ATP_BIND_1"/>
    <property type="match status" value="1"/>
</dbReference>
<evidence type="ECO:0000259" key="13">
    <source>
        <dbReference type="PROSITE" id="PS51192"/>
    </source>
</evidence>
<evidence type="ECO:0000256" key="5">
    <source>
        <dbReference type="ARBA" id="ARBA00022840"/>
    </source>
</evidence>
<dbReference type="SUPFAM" id="SSF52540">
    <property type="entry name" value="P-loop containing nucleoside triphosphate hydrolases"/>
    <property type="match status" value="2"/>
</dbReference>
<dbReference type="GO" id="GO:0160097">
    <property type="term" value="F:reverse gyrase activity"/>
    <property type="evidence" value="ECO:0007669"/>
    <property type="project" value="UniProtKB-UniRule"/>
</dbReference>
<evidence type="ECO:0000256" key="3">
    <source>
        <dbReference type="ARBA" id="ARBA00022490"/>
    </source>
</evidence>
<dbReference type="InterPro" id="IPR003601">
    <property type="entry name" value="Topo_IA_2"/>
</dbReference>
<dbReference type="PRINTS" id="PR00417">
    <property type="entry name" value="PRTPISMRASEI"/>
</dbReference>
<dbReference type="GO" id="GO:0016787">
    <property type="term" value="F:hydrolase activity"/>
    <property type="evidence" value="ECO:0007669"/>
    <property type="project" value="UniProtKB-KW"/>
</dbReference>
<accession>A0A7C2VIA8</accession>
<dbReference type="GO" id="GO:0005524">
    <property type="term" value="F:ATP binding"/>
    <property type="evidence" value="ECO:0007669"/>
    <property type="project" value="UniProtKB-UniRule"/>
</dbReference>
<dbReference type="EC" id="5.6.2.-" evidence="10"/>
<comment type="subcellular location">
    <subcellularLocation>
        <location evidence="1 10">Cytoplasm</location>
    </subcellularLocation>
</comment>
<dbReference type="InterPro" id="IPR013824">
    <property type="entry name" value="Topo_IA_cen_sub1"/>
</dbReference>
<dbReference type="GO" id="GO:0008094">
    <property type="term" value="F:ATP-dependent activity, acting on DNA"/>
    <property type="evidence" value="ECO:0007669"/>
    <property type="project" value="UniProtKB-UniRule"/>
</dbReference>
<dbReference type="NCBIfam" id="TIGR01054">
    <property type="entry name" value="rgy"/>
    <property type="match status" value="1"/>
</dbReference>
<dbReference type="GO" id="GO:0003677">
    <property type="term" value="F:DNA binding"/>
    <property type="evidence" value="ECO:0007669"/>
    <property type="project" value="UniProtKB-UniRule"/>
</dbReference>
<dbReference type="GO" id="GO:0008270">
    <property type="term" value="F:zinc ion binding"/>
    <property type="evidence" value="ECO:0007669"/>
    <property type="project" value="UniProtKB-UniRule"/>
</dbReference>
<evidence type="ECO:0000256" key="2">
    <source>
        <dbReference type="ARBA" id="ARBA00011245"/>
    </source>
</evidence>
<comment type="subunit">
    <text evidence="2 10">Monomer.</text>
</comment>
<evidence type="ECO:0000256" key="9">
    <source>
        <dbReference type="ARBA" id="ARBA00043976"/>
    </source>
</evidence>
<gene>
    <name evidence="10 16" type="primary">rgy</name>
    <name evidence="16" type="ORF">ENO47_07735</name>
</gene>
<keyword evidence="7 10" id="KW-0238">DNA-binding</keyword>
<evidence type="ECO:0000256" key="4">
    <source>
        <dbReference type="ARBA" id="ARBA00022741"/>
    </source>
</evidence>
<comment type="cofactor">
    <cofactor evidence="10">
        <name>Zn(2+)</name>
        <dbReference type="ChEBI" id="CHEBI:29105"/>
    </cofactor>
    <text evidence="10">Binds 1 or 2 zinc ions per subunit.</text>
</comment>
<dbReference type="Gene3D" id="2.60.510.20">
    <property type="match status" value="1"/>
</dbReference>
<dbReference type="Gene3D" id="3.40.50.140">
    <property type="match status" value="1"/>
</dbReference>
<dbReference type="Pfam" id="PF17915">
    <property type="entry name" value="zf_Rg"/>
    <property type="match status" value="1"/>
</dbReference>
<dbReference type="InterPro" id="IPR006935">
    <property type="entry name" value="Helicase/UvrB_N"/>
</dbReference>
<proteinExistence type="inferred from homology"/>
<evidence type="ECO:0000256" key="6">
    <source>
        <dbReference type="ARBA" id="ARBA00023029"/>
    </source>
</evidence>
<dbReference type="InterPro" id="IPR014001">
    <property type="entry name" value="Helicase_ATP-bd"/>
</dbReference>
<dbReference type="InterPro" id="IPR040569">
    <property type="entry name" value="Znf_Rg"/>
</dbReference>
<dbReference type="PROSITE" id="PS52036">
    <property type="entry name" value="ZF_RG_N"/>
    <property type="match status" value="1"/>
</dbReference>
<evidence type="ECO:0000259" key="12">
    <source>
        <dbReference type="PROSITE" id="PS50880"/>
    </source>
</evidence>
<keyword evidence="4 10" id="KW-0547">Nucleotide-binding</keyword>
<keyword evidence="8 10" id="KW-0413">Isomerase</keyword>
<evidence type="ECO:0000259" key="15">
    <source>
        <dbReference type="PROSITE" id="PS52039"/>
    </source>
</evidence>
<name>A0A7C2VIA8_9AQUI</name>
<dbReference type="GO" id="GO:0005737">
    <property type="term" value="C:cytoplasm"/>
    <property type="evidence" value="ECO:0007669"/>
    <property type="project" value="UniProtKB-SubCell"/>
</dbReference>
<protein>
    <recommendedName>
        <fullName evidence="10">Reverse gyrase</fullName>
        <ecNumber evidence="10">5.6.2.-</ecNumber>
    </recommendedName>
</protein>
<keyword evidence="10 11" id="KW-0863">Zinc-finger</keyword>
<dbReference type="CDD" id="cd00186">
    <property type="entry name" value="TOP1Ac"/>
    <property type="match status" value="1"/>
</dbReference>
<dbReference type="SMART" id="SM00487">
    <property type="entry name" value="DEXDc"/>
    <property type="match status" value="1"/>
</dbReference>
<evidence type="ECO:0000256" key="11">
    <source>
        <dbReference type="PROSITE-ProRule" id="PRU01380"/>
    </source>
</evidence>
<comment type="domain">
    <text evidence="10">Introduction of positive supercoils requires the cooperation of both domains. The helicase-like domain probably does not directly unwind DNA, but more likely acts by driving ATP-dependent conformational changes within the whole enzyme. A beta hairpin in the 'latch' region of the N-terminal domain plays a regulatory role in the enzyme, repressing topoisomerase activity in the absence of ATP and preventing the enzyme from acting as an ATP-independent relaxing enzyme; it also helps to coordinate nucleotide hydrolysis by the ATPase domain with the supercoiling activity of the topoisomerase domain.</text>
</comment>
<dbReference type="Gene3D" id="1.10.460.10">
    <property type="entry name" value="Topoisomerase I, domain 2"/>
    <property type="match status" value="1"/>
</dbReference>
<feature type="domain" description="Toprim" evidence="12">
    <location>
        <begin position="595"/>
        <end position="726"/>
    </location>
</feature>
<evidence type="ECO:0000313" key="16">
    <source>
        <dbReference type="EMBL" id="HEW46536.1"/>
    </source>
</evidence>
<dbReference type="HAMAP" id="MF_01125">
    <property type="entry name" value="Reverse_gyrase"/>
    <property type="match status" value="1"/>
</dbReference>
<feature type="domain" description="RG N-terminal-type" evidence="14">
    <location>
        <begin position="1"/>
        <end position="39"/>
    </location>
</feature>
<dbReference type="PROSITE" id="PS50880">
    <property type="entry name" value="TOPRIM"/>
    <property type="match status" value="1"/>
</dbReference>
<dbReference type="CDD" id="cd18798">
    <property type="entry name" value="SF2_C_reverse_gyrase"/>
    <property type="match status" value="1"/>
</dbReference>
<dbReference type="Gene3D" id="3.40.50.300">
    <property type="entry name" value="P-loop containing nucleotide triphosphate hydrolases"/>
    <property type="match status" value="3"/>
</dbReference>
<feature type="domain" description="Helicase ATP-binding" evidence="13">
    <location>
        <begin position="82"/>
        <end position="236"/>
    </location>
</feature>
<feature type="domain" description="Topo IA-type catalytic" evidence="15">
    <location>
        <begin position="742"/>
        <end position="1139"/>
    </location>
</feature>
<evidence type="ECO:0000256" key="1">
    <source>
        <dbReference type="ARBA" id="ARBA00004496"/>
    </source>
</evidence>
<feature type="binding site" evidence="10">
    <location>
        <position position="78"/>
    </location>
    <ligand>
        <name>ATP</name>
        <dbReference type="ChEBI" id="CHEBI:30616"/>
    </ligand>
</feature>
<keyword evidence="5 10" id="KW-0067">ATP-binding</keyword>
<comment type="miscellaneous">
    <text evidence="10">This enzyme is the only unique feature of hyperthermophilic bacteria/archaea known and seems to be essential for adaptation to life at high temperatures. It may play a role in stabilization of DNA at high temperatures.</text>
</comment>
<dbReference type="SUPFAM" id="SSF56712">
    <property type="entry name" value="Prokaryotic type I DNA topoisomerase"/>
    <property type="match status" value="1"/>
</dbReference>
<dbReference type="InterPro" id="IPR013497">
    <property type="entry name" value="Topo_IA_cen"/>
</dbReference>
<dbReference type="GO" id="GO:0006260">
    <property type="term" value="P:DNA replication"/>
    <property type="evidence" value="ECO:0007669"/>
    <property type="project" value="UniProtKB-UniRule"/>
</dbReference>
<comment type="similarity">
    <text evidence="9 10">In the N-terminal section; belongs to the DEAD box helicase family. DDVD subfamily.</text>
</comment>
<comment type="catalytic activity">
    <reaction evidence="10">
        <text>ATP + H2O = ADP + phosphate + H(+)</text>
        <dbReference type="Rhea" id="RHEA:13065"/>
        <dbReference type="ChEBI" id="CHEBI:15377"/>
        <dbReference type="ChEBI" id="CHEBI:15378"/>
        <dbReference type="ChEBI" id="CHEBI:30616"/>
        <dbReference type="ChEBI" id="CHEBI:43474"/>
        <dbReference type="ChEBI" id="CHEBI:456216"/>
    </reaction>
</comment>
<dbReference type="PROSITE" id="PS52039">
    <property type="entry name" value="TOPO_IA_2"/>
    <property type="match status" value="1"/>
</dbReference>
<dbReference type="Pfam" id="PF01131">
    <property type="entry name" value="Topoisom_bac"/>
    <property type="match status" value="1"/>
</dbReference>
<dbReference type="PANTHER" id="PTHR43505">
    <property type="entry name" value="REVERSE GYRASE"/>
    <property type="match status" value="1"/>
</dbReference>
<evidence type="ECO:0000259" key="14">
    <source>
        <dbReference type="PROSITE" id="PS52036"/>
    </source>
</evidence>
<keyword evidence="6 10" id="KW-0799">Topoisomerase</keyword>
<dbReference type="GO" id="GO:0006265">
    <property type="term" value="P:DNA topological change"/>
    <property type="evidence" value="ECO:0007669"/>
    <property type="project" value="UniProtKB-UniRule"/>
</dbReference>
<dbReference type="SMART" id="SM00436">
    <property type="entry name" value="TOP1Bc"/>
    <property type="match status" value="1"/>
</dbReference>
<dbReference type="SMART" id="SM00437">
    <property type="entry name" value="TOP1Ac"/>
    <property type="match status" value="1"/>
</dbReference>
<dbReference type="CDD" id="cd17924">
    <property type="entry name" value="DDXDc_reverse_gyrase"/>
    <property type="match status" value="1"/>
</dbReference>
<dbReference type="SMART" id="SM00493">
    <property type="entry name" value="TOPRIM"/>
    <property type="match status" value="1"/>
</dbReference>
<dbReference type="AlphaFoldDB" id="A0A7C2VIA8"/>
<feature type="active site" description="O-(5'-phospho-DNA)-tyrosine intermediate" evidence="10">
    <location>
        <position position="888"/>
    </location>
</feature>
<dbReference type="InterPro" id="IPR006171">
    <property type="entry name" value="TOPRIM_dom"/>
</dbReference>